<keyword evidence="2" id="KW-0732">Signal</keyword>
<dbReference type="RefSeq" id="WP_271634685.1">
    <property type="nucleotide sequence ID" value="NZ_CP094970.1"/>
</dbReference>
<dbReference type="PROSITE" id="PS51257">
    <property type="entry name" value="PROKAR_LIPOPROTEIN"/>
    <property type="match status" value="1"/>
</dbReference>
<dbReference type="PANTHER" id="PTHR21666:SF270">
    <property type="entry name" value="MUREIN HYDROLASE ACTIVATOR ENVC"/>
    <property type="match status" value="1"/>
</dbReference>
<evidence type="ECO:0000313" key="4">
    <source>
        <dbReference type="EMBL" id="UYM05853.1"/>
    </source>
</evidence>
<feature type="chain" id="PRO_5041392575" evidence="2">
    <location>
        <begin position="19"/>
        <end position="227"/>
    </location>
</feature>
<sequence>MRQLLAIAAAGLVLAGCAADTEPSGDARPGPPTSARAPEESSEMTSTSAAAPAASRPSKPACKVGPAHTSDGTPRFWTKDKRCFRSPWFAKAHRVMIYFGCTKAPYYPHDPSCPGRQGIHHGVDIDMPLGTVVRSNVRGRIVKGTVGSAYGSRAFIVRTRKHDFLIGHVRKALLRDGARVRKGQRIALSGKRGAPDGPHLHFEVRPRGGSYLQALPPQRFIDFRVKH</sequence>
<dbReference type="SUPFAM" id="SSF51261">
    <property type="entry name" value="Duplicated hybrid motif"/>
    <property type="match status" value="1"/>
</dbReference>
<dbReference type="PANTHER" id="PTHR21666">
    <property type="entry name" value="PEPTIDASE-RELATED"/>
    <property type="match status" value="1"/>
</dbReference>
<name>A0AA46TIN7_9ACTN</name>
<proteinExistence type="predicted"/>
<keyword evidence="5" id="KW-1185">Reference proteome</keyword>
<accession>A0AA46TIN7</accession>
<dbReference type="InterPro" id="IPR016047">
    <property type="entry name" value="M23ase_b-sheet_dom"/>
</dbReference>
<evidence type="ECO:0000256" key="2">
    <source>
        <dbReference type="SAM" id="SignalP"/>
    </source>
</evidence>
<dbReference type="EMBL" id="CP094970">
    <property type="protein sequence ID" value="UYM05853.1"/>
    <property type="molecule type" value="Genomic_DNA"/>
</dbReference>
<dbReference type="KEGG" id="sgrg:L0C25_01880"/>
<evidence type="ECO:0000313" key="5">
    <source>
        <dbReference type="Proteomes" id="UP001164390"/>
    </source>
</evidence>
<organism evidence="4 5">
    <name type="scientific">Solicola gregarius</name>
    <dbReference type="NCBI Taxonomy" id="2908642"/>
    <lineage>
        <taxon>Bacteria</taxon>
        <taxon>Bacillati</taxon>
        <taxon>Actinomycetota</taxon>
        <taxon>Actinomycetes</taxon>
        <taxon>Propionibacteriales</taxon>
        <taxon>Nocardioidaceae</taxon>
        <taxon>Solicola</taxon>
    </lineage>
</organism>
<dbReference type="CDD" id="cd12797">
    <property type="entry name" value="M23_peptidase"/>
    <property type="match status" value="1"/>
</dbReference>
<evidence type="ECO:0000259" key="3">
    <source>
        <dbReference type="Pfam" id="PF01551"/>
    </source>
</evidence>
<reference evidence="4" key="1">
    <citation type="submission" date="2022-01" db="EMBL/GenBank/DDBJ databases">
        <title>Nocardioidaceae gen. sp. A5X3R13.</title>
        <authorList>
            <person name="Lopez Marin M.A."/>
            <person name="Uhlik O."/>
        </authorList>
    </citation>
    <scope>NUCLEOTIDE SEQUENCE</scope>
    <source>
        <strain evidence="4">A5X3R13</strain>
    </source>
</reference>
<feature type="region of interest" description="Disordered" evidence="1">
    <location>
        <begin position="19"/>
        <end position="76"/>
    </location>
</feature>
<dbReference type="InterPro" id="IPR050570">
    <property type="entry name" value="Cell_wall_metabolism_enzyme"/>
</dbReference>
<protein>
    <submittedName>
        <fullName evidence="4">M23 family metallopeptidase</fullName>
    </submittedName>
</protein>
<dbReference type="Proteomes" id="UP001164390">
    <property type="component" value="Chromosome"/>
</dbReference>
<feature type="compositionally biased region" description="Low complexity" evidence="1">
    <location>
        <begin position="43"/>
        <end position="58"/>
    </location>
</feature>
<gene>
    <name evidence="4" type="ORF">L0C25_01880</name>
</gene>
<dbReference type="Pfam" id="PF01551">
    <property type="entry name" value="Peptidase_M23"/>
    <property type="match status" value="1"/>
</dbReference>
<feature type="signal peptide" evidence="2">
    <location>
        <begin position="1"/>
        <end position="18"/>
    </location>
</feature>
<dbReference type="GO" id="GO:0004222">
    <property type="term" value="F:metalloendopeptidase activity"/>
    <property type="evidence" value="ECO:0007669"/>
    <property type="project" value="TreeGrafter"/>
</dbReference>
<evidence type="ECO:0000256" key="1">
    <source>
        <dbReference type="SAM" id="MobiDB-lite"/>
    </source>
</evidence>
<dbReference type="InterPro" id="IPR011055">
    <property type="entry name" value="Dup_hybrid_motif"/>
</dbReference>
<feature type="domain" description="M23ase beta-sheet core" evidence="3">
    <location>
        <begin position="119"/>
        <end position="208"/>
    </location>
</feature>
<dbReference type="AlphaFoldDB" id="A0AA46TIN7"/>
<dbReference type="Gene3D" id="2.70.70.10">
    <property type="entry name" value="Glucose Permease (Domain IIA)"/>
    <property type="match status" value="1"/>
</dbReference>